<feature type="transmembrane region" description="Helical" evidence="1">
    <location>
        <begin position="160"/>
        <end position="185"/>
    </location>
</feature>
<evidence type="ECO:0000313" key="3">
    <source>
        <dbReference type="Proteomes" id="UP000034664"/>
    </source>
</evidence>
<feature type="transmembrane region" description="Helical" evidence="1">
    <location>
        <begin position="113"/>
        <end position="130"/>
    </location>
</feature>
<feature type="transmembrane region" description="Helical" evidence="1">
    <location>
        <begin position="197"/>
        <end position="217"/>
    </location>
</feature>
<feature type="transmembrane region" description="Helical" evidence="1">
    <location>
        <begin position="304"/>
        <end position="325"/>
    </location>
</feature>
<comment type="caution">
    <text evidence="2">The sequence shown here is derived from an EMBL/GenBank/DDBJ whole genome shotgun (WGS) entry which is preliminary data.</text>
</comment>
<dbReference type="EMBL" id="LBZM01000025">
    <property type="protein sequence ID" value="KKR71538.1"/>
    <property type="molecule type" value="Genomic_DNA"/>
</dbReference>
<sequence>MYWIGFIIPLLSFILQIWPRLKNRYFGVDTWRHLLLADYIRKNHSFPAELKDHYIHPSGNPGYPPLIYLFASVFPKRFAEKYQFIFSPFFDVLHNLFIFYVGMILFNDIRIAVAAQLIAALTPVVVIEASNFSTRVLSYVIFSFSFFPLLMFVTTGMTVYLLIAFIFLVLLFFTHKFAVQAYFFFSLGFSLIERNPAYILIFLVSFLTAYFVFGSVYRPILHEHLSILKFWINHINLRFVHQFRGVQKSEQIKDFVHRLFLMSYKNPAVYIAGNNPWLVFFLVLYTTEYFGIPGFDIIRTINPIVSKLEIWILISLACAIVTLSIPRLRFLGEGNRYVEYSVLPLSLFLGSYFVSGRGLLPEWIFILLVLFLAVTMGTIIFIQKKVILHDRMRTITPELWNIIHYLNSHEGKQVRLAIFPLQFGDAMTYFLKGKVLTTYNNEGLENLKDIYPVLKISVQKLIQKYNLNYILFDSEYVTITELKLKKYKTVRKKNGYYLIRV</sequence>
<name>A0A0G0T389_9BACT</name>
<evidence type="ECO:0008006" key="4">
    <source>
        <dbReference type="Google" id="ProtNLM"/>
    </source>
</evidence>
<accession>A0A0G0T389</accession>
<keyword evidence="1" id="KW-0812">Transmembrane</keyword>
<evidence type="ECO:0000256" key="1">
    <source>
        <dbReference type="SAM" id="Phobius"/>
    </source>
</evidence>
<feature type="transmembrane region" description="Helical" evidence="1">
    <location>
        <begin position="360"/>
        <end position="382"/>
    </location>
</feature>
<evidence type="ECO:0000313" key="2">
    <source>
        <dbReference type="EMBL" id="KKR71538.1"/>
    </source>
</evidence>
<organism evidence="2 3">
    <name type="scientific">Candidatus Roizmanbacteria bacterium GW2011_GWB1_40_7</name>
    <dbReference type="NCBI Taxonomy" id="1618482"/>
    <lineage>
        <taxon>Bacteria</taxon>
        <taxon>Candidatus Roizmaniibacteriota</taxon>
    </lineage>
</organism>
<feature type="transmembrane region" description="Helical" evidence="1">
    <location>
        <begin position="84"/>
        <end position="106"/>
    </location>
</feature>
<gene>
    <name evidence="2" type="ORF">UU14_C0025G0005</name>
</gene>
<feature type="transmembrane region" description="Helical" evidence="1">
    <location>
        <begin position="268"/>
        <end position="292"/>
    </location>
</feature>
<keyword evidence="1" id="KW-0472">Membrane</keyword>
<dbReference type="Proteomes" id="UP000034664">
    <property type="component" value="Unassembled WGS sequence"/>
</dbReference>
<reference evidence="2 3" key="1">
    <citation type="journal article" date="2015" name="Nature">
        <title>rRNA introns, odd ribosomes, and small enigmatic genomes across a large radiation of phyla.</title>
        <authorList>
            <person name="Brown C.T."/>
            <person name="Hug L.A."/>
            <person name="Thomas B.C."/>
            <person name="Sharon I."/>
            <person name="Castelle C.J."/>
            <person name="Singh A."/>
            <person name="Wilkins M.J."/>
            <person name="Williams K.H."/>
            <person name="Banfield J.F."/>
        </authorList>
    </citation>
    <scope>NUCLEOTIDE SEQUENCE [LARGE SCALE GENOMIC DNA]</scope>
</reference>
<feature type="transmembrane region" description="Helical" evidence="1">
    <location>
        <begin position="136"/>
        <end position="153"/>
    </location>
</feature>
<protein>
    <recommendedName>
        <fullName evidence="4">Glycosyltransferase RgtA/B/C/D-like domain-containing protein</fullName>
    </recommendedName>
</protein>
<dbReference type="AlphaFoldDB" id="A0A0G0T389"/>
<keyword evidence="1" id="KW-1133">Transmembrane helix</keyword>
<proteinExistence type="predicted"/>